<accession>A0ABW7MQJ8</accession>
<dbReference type="CDD" id="cd02503">
    <property type="entry name" value="MobA"/>
    <property type="match status" value="1"/>
</dbReference>
<dbReference type="Pfam" id="PF12804">
    <property type="entry name" value="NTP_transf_3"/>
    <property type="match status" value="1"/>
</dbReference>
<comment type="catalytic activity">
    <reaction evidence="8">
        <text>Mo-molybdopterin + GTP + H(+) = Mo-molybdopterin guanine dinucleotide + diphosphate</text>
        <dbReference type="Rhea" id="RHEA:34243"/>
        <dbReference type="ChEBI" id="CHEBI:15378"/>
        <dbReference type="ChEBI" id="CHEBI:33019"/>
        <dbReference type="ChEBI" id="CHEBI:37565"/>
        <dbReference type="ChEBI" id="CHEBI:71302"/>
        <dbReference type="ChEBI" id="CHEBI:71310"/>
        <dbReference type="EC" id="2.7.7.77"/>
    </reaction>
</comment>
<keyword evidence="5 8" id="KW-0460">Magnesium</keyword>
<evidence type="ECO:0000313" key="11">
    <source>
        <dbReference type="Proteomes" id="UP001610104"/>
    </source>
</evidence>
<feature type="binding site" evidence="8">
    <location>
        <position position="24"/>
    </location>
    <ligand>
        <name>GTP</name>
        <dbReference type="ChEBI" id="CHEBI:37565"/>
    </ligand>
</feature>
<comment type="function">
    <text evidence="8">Transfers a GMP moiety from GTP to Mo-molybdopterin (Mo-MPT) cofactor (Moco or molybdenum cofactor) to form Mo-molybdopterin guanine dinucleotide (Mo-MGD) cofactor.</text>
</comment>
<evidence type="ECO:0000256" key="1">
    <source>
        <dbReference type="ARBA" id="ARBA00022490"/>
    </source>
</evidence>
<keyword evidence="10" id="KW-0548">Nucleotidyltransferase</keyword>
<dbReference type="SUPFAM" id="SSF53448">
    <property type="entry name" value="Nucleotide-diphospho-sugar transferases"/>
    <property type="match status" value="1"/>
</dbReference>
<dbReference type="RefSeq" id="WP_395438361.1">
    <property type="nucleotide sequence ID" value="NZ_JBAWKC010000003.1"/>
</dbReference>
<keyword evidence="4 8" id="KW-0547">Nucleotide-binding</keyword>
<dbReference type="EC" id="2.7.7.77" evidence="8"/>
<reference evidence="10 11" key="1">
    <citation type="submission" date="2024-02" db="EMBL/GenBank/DDBJ databases">
        <title>A Gaetbulibacter species isolated from tidal flats and genomic insights of their niches.</title>
        <authorList>
            <person name="Ye Y."/>
        </authorList>
    </citation>
    <scope>NUCLEOTIDE SEQUENCE [LARGE SCALE GENOMIC DNA]</scope>
    <source>
        <strain evidence="10 11">KEM-8</strain>
    </source>
</reference>
<keyword evidence="6 8" id="KW-0342">GTP-binding</keyword>
<dbReference type="InterPro" id="IPR013482">
    <property type="entry name" value="Molybde_CF_guanTrfase"/>
</dbReference>
<dbReference type="Gene3D" id="3.90.550.10">
    <property type="entry name" value="Spore Coat Polysaccharide Biosynthesis Protein SpsA, Chain A"/>
    <property type="match status" value="1"/>
</dbReference>
<evidence type="ECO:0000256" key="8">
    <source>
        <dbReference type="HAMAP-Rule" id="MF_00316"/>
    </source>
</evidence>
<keyword evidence="2 8" id="KW-0808">Transferase</keyword>
<protein>
    <recommendedName>
        <fullName evidence="8">Probable molybdenum cofactor guanylyltransferase</fullName>
        <shortName evidence="8">MoCo guanylyltransferase</shortName>
        <ecNumber evidence="8">2.7.7.77</ecNumber>
    </recommendedName>
    <alternativeName>
        <fullName evidence="8">GTP:molybdopterin guanylyltransferase</fullName>
    </alternativeName>
    <alternativeName>
        <fullName evidence="8">Mo-MPT guanylyltransferase</fullName>
    </alternativeName>
    <alternativeName>
        <fullName evidence="8">Molybdopterin guanylyltransferase</fullName>
    </alternativeName>
    <alternativeName>
        <fullName evidence="8">Molybdopterin-guanine dinucleotide synthase</fullName>
        <shortName evidence="8">MGD synthase</shortName>
    </alternativeName>
</protein>
<evidence type="ECO:0000256" key="6">
    <source>
        <dbReference type="ARBA" id="ARBA00023134"/>
    </source>
</evidence>
<dbReference type="InterPro" id="IPR025877">
    <property type="entry name" value="MobA-like_NTP_Trfase"/>
</dbReference>
<organism evidence="10 11">
    <name type="scientific">Gaetbulibacter aquiaggeris</name>
    <dbReference type="NCBI Taxonomy" id="1735373"/>
    <lineage>
        <taxon>Bacteria</taxon>
        <taxon>Pseudomonadati</taxon>
        <taxon>Bacteroidota</taxon>
        <taxon>Flavobacteriia</taxon>
        <taxon>Flavobacteriales</taxon>
        <taxon>Flavobacteriaceae</taxon>
        <taxon>Gaetbulibacter</taxon>
    </lineage>
</organism>
<feature type="binding site" evidence="8">
    <location>
        <position position="97"/>
    </location>
    <ligand>
        <name>Mg(2+)</name>
        <dbReference type="ChEBI" id="CHEBI:18420"/>
    </ligand>
</feature>
<comment type="similarity">
    <text evidence="8">Belongs to the MobA family.</text>
</comment>
<evidence type="ECO:0000313" key="10">
    <source>
        <dbReference type="EMBL" id="MFH6769121.1"/>
    </source>
</evidence>
<keyword evidence="7 8" id="KW-0501">Molybdenum cofactor biosynthesis</keyword>
<dbReference type="InterPro" id="IPR029044">
    <property type="entry name" value="Nucleotide-diphossugar_trans"/>
</dbReference>
<dbReference type="PANTHER" id="PTHR19136">
    <property type="entry name" value="MOLYBDENUM COFACTOR GUANYLYLTRANSFERASE"/>
    <property type="match status" value="1"/>
</dbReference>
<feature type="binding site" evidence="8">
    <location>
        <position position="68"/>
    </location>
    <ligand>
        <name>GTP</name>
        <dbReference type="ChEBI" id="CHEBI:37565"/>
    </ligand>
</feature>
<evidence type="ECO:0000256" key="3">
    <source>
        <dbReference type="ARBA" id="ARBA00022723"/>
    </source>
</evidence>
<proteinExistence type="inferred from homology"/>
<gene>
    <name evidence="8" type="primary">mobA</name>
    <name evidence="10" type="ORF">V8G56_10275</name>
</gene>
<evidence type="ECO:0000256" key="4">
    <source>
        <dbReference type="ARBA" id="ARBA00022741"/>
    </source>
</evidence>
<feature type="binding site" evidence="8">
    <location>
        <begin position="12"/>
        <end position="14"/>
    </location>
    <ligand>
        <name>GTP</name>
        <dbReference type="ChEBI" id="CHEBI:37565"/>
    </ligand>
</feature>
<evidence type="ECO:0000259" key="9">
    <source>
        <dbReference type="Pfam" id="PF12804"/>
    </source>
</evidence>
<comment type="caution">
    <text evidence="8">Lacks conserved residue(s) required for the propagation of feature annotation.</text>
</comment>
<dbReference type="HAMAP" id="MF_00316">
    <property type="entry name" value="MobA"/>
    <property type="match status" value="1"/>
</dbReference>
<evidence type="ECO:0000256" key="5">
    <source>
        <dbReference type="ARBA" id="ARBA00022842"/>
    </source>
</evidence>
<feature type="binding site" evidence="8">
    <location>
        <position position="97"/>
    </location>
    <ligand>
        <name>GTP</name>
        <dbReference type="ChEBI" id="CHEBI:37565"/>
    </ligand>
</feature>
<dbReference type="PANTHER" id="PTHR19136:SF81">
    <property type="entry name" value="MOLYBDENUM COFACTOR GUANYLYLTRANSFERASE"/>
    <property type="match status" value="1"/>
</dbReference>
<sequence>MIDKKDITGIILAGGKSSRMGTDKGLLKLNDKCFIEYSMAAMKPLVSQILIVSNNADYDKFNLKRVEDLIKEAGPLAGLYSGLTASDTEYNLVLSSDIPLIKTEILKKLMNECEDNFDVIQIMSNNKSMPLIALYRKGCEKVFNNLLKKNERRLQVAVSQCKVKNIVLNPSLELFVTNINTPEDLEKMVYENKD</sequence>
<comment type="caution">
    <text evidence="10">The sequence shown here is derived from an EMBL/GenBank/DDBJ whole genome shotgun (WGS) entry which is preliminary data.</text>
</comment>
<name>A0ABW7MQJ8_9FLAO</name>
<comment type="domain">
    <text evidence="8">The N-terminal domain determines nucleotide recognition and specific binding, while the C-terminal domain determines the specific binding to the target protein.</text>
</comment>
<comment type="cofactor">
    <cofactor evidence="8">
        <name>Mg(2+)</name>
        <dbReference type="ChEBI" id="CHEBI:18420"/>
    </cofactor>
</comment>
<dbReference type="GO" id="GO:0061603">
    <property type="term" value="F:molybdenum cofactor guanylyltransferase activity"/>
    <property type="evidence" value="ECO:0007669"/>
    <property type="project" value="UniProtKB-EC"/>
</dbReference>
<evidence type="ECO:0000256" key="7">
    <source>
        <dbReference type="ARBA" id="ARBA00023150"/>
    </source>
</evidence>
<feature type="domain" description="MobA-like NTP transferase" evidence="9">
    <location>
        <begin position="9"/>
        <end position="153"/>
    </location>
</feature>
<keyword evidence="11" id="KW-1185">Reference proteome</keyword>
<keyword evidence="3 8" id="KW-0479">Metal-binding</keyword>
<dbReference type="Proteomes" id="UP001610104">
    <property type="component" value="Unassembled WGS sequence"/>
</dbReference>
<keyword evidence="1 8" id="KW-0963">Cytoplasm</keyword>
<dbReference type="EMBL" id="JBAWKC010000003">
    <property type="protein sequence ID" value="MFH6769121.1"/>
    <property type="molecule type" value="Genomic_DNA"/>
</dbReference>
<evidence type="ECO:0000256" key="2">
    <source>
        <dbReference type="ARBA" id="ARBA00022679"/>
    </source>
</evidence>
<comment type="subcellular location">
    <subcellularLocation>
        <location evidence="8">Cytoplasm</location>
    </subcellularLocation>
</comment>